<dbReference type="AlphaFoldDB" id="A5AQQ9"/>
<dbReference type="Gene3D" id="2.40.70.10">
    <property type="entry name" value="Acid Proteases"/>
    <property type="match status" value="1"/>
</dbReference>
<reference evidence="1" key="1">
    <citation type="journal article" date="2007" name="PLoS ONE">
        <title>The first genome sequence of an elite grapevine cultivar (Pinot noir Vitis vinifera L.): coping with a highly heterozygous genome.</title>
        <authorList>
            <person name="Velasco R."/>
            <person name="Zharkikh A."/>
            <person name="Troggio M."/>
            <person name="Cartwright D.A."/>
            <person name="Cestaro A."/>
            <person name="Pruss D."/>
            <person name="Pindo M."/>
            <person name="FitzGerald L.M."/>
            <person name="Vezzulli S."/>
            <person name="Reid J."/>
            <person name="Malacarne G."/>
            <person name="Iliev D."/>
            <person name="Coppola G."/>
            <person name="Wardell B."/>
            <person name="Micheletti D."/>
            <person name="Macalma T."/>
            <person name="Facci M."/>
            <person name="Mitchell J.T."/>
            <person name="Perazzolli M."/>
            <person name="Eldredge G."/>
            <person name="Gatto P."/>
            <person name="Oyzerski R."/>
            <person name="Moretto M."/>
            <person name="Gutin N."/>
            <person name="Stefanini M."/>
            <person name="Chen Y."/>
            <person name="Segala C."/>
            <person name="Davenport C."/>
            <person name="Dematte L."/>
            <person name="Mraz A."/>
            <person name="Battilana J."/>
            <person name="Stormo K."/>
            <person name="Costa F."/>
            <person name="Tao Q."/>
            <person name="Si-Ammour A."/>
            <person name="Harkins T."/>
            <person name="Lackey A."/>
            <person name="Perbost C."/>
            <person name="Taillon B."/>
            <person name="Stella A."/>
            <person name="Solovyev V."/>
            <person name="Fawcett J.A."/>
            <person name="Sterck L."/>
            <person name="Vandepoele K."/>
            <person name="Grando S.M."/>
            <person name="Toppo S."/>
            <person name="Moser C."/>
            <person name="Lanchbury J."/>
            <person name="Bogden R."/>
            <person name="Skolnick M."/>
            <person name="Sgaramella V."/>
            <person name="Bhatnagar S.K."/>
            <person name="Fontana P."/>
            <person name="Gutin A."/>
            <person name="Van de Peer Y."/>
            <person name="Salamini F."/>
            <person name="Viola R."/>
        </authorList>
    </citation>
    <scope>NUCLEOTIDE SEQUENCE</scope>
</reference>
<gene>
    <name evidence="1" type="ORF">VITISV_028838</name>
</gene>
<accession>A5AQQ9</accession>
<dbReference type="InterPro" id="IPR021109">
    <property type="entry name" value="Peptidase_aspartic_dom_sf"/>
</dbReference>
<name>A5AQQ9_VITVI</name>
<dbReference type="PANTHER" id="PTHR33240">
    <property type="entry name" value="OS08G0508500 PROTEIN"/>
    <property type="match status" value="1"/>
</dbReference>
<dbReference type="EMBL" id="AM432400">
    <property type="protein sequence ID" value="CAN62720.1"/>
    <property type="molecule type" value="Genomic_DNA"/>
</dbReference>
<proteinExistence type="predicted"/>
<protein>
    <submittedName>
        <fullName evidence="1">Uncharacterized protein</fullName>
    </submittedName>
</protein>
<organism evidence="1">
    <name type="scientific">Vitis vinifera</name>
    <name type="common">Grape</name>
    <dbReference type="NCBI Taxonomy" id="29760"/>
    <lineage>
        <taxon>Eukaryota</taxon>
        <taxon>Viridiplantae</taxon>
        <taxon>Streptophyta</taxon>
        <taxon>Embryophyta</taxon>
        <taxon>Tracheophyta</taxon>
        <taxon>Spermatophyta</taxon>
        <taxon>Magnoliopsida</taxon>
        <taxon>eudicotyledons</taxon>
        <taxon>Gunneridae</taxon>
        <taxon>Pentapetalae</taxon>
        <taxon>rosids</taxon>
        <taxon>Vitales</taxon>
        <taxon>Vitaceae</taxon>
        <taxon>Viteae</taxon>
        <taxon>Vitis</taxon>
    </lineage>
</organism>
<evidence type="ECO:0000313" key="1">
    <source>
        <dbReference type="EMBL" id="CAN62720.1"/>
    </source>
</evidence>
<dbReference type="PANTHER" id="PTHR33240:SF15">
    <property type="entry name" value="GAG-PRO-LIKE PROTEIN"/>
    <property type="match status" value="1"/>
</dbReference>
<sequence length="472" mass="52729">MPVSRDKIEGLQTPFILFPEEYGPIHRDVHIVTRSGRVAQPPPVDRPFAGIDAREDVQREDDEILCQLRTTQAHISIWSLLGSFSTHRDALIRAFSHIRVDTTTTTSEGLIHFLTADRATCILFSDDNLPPEGSDHVRPSFIDVACSGCRVPSVLLDNGFALNVCPLVTAIALGFSPSDFGPSIQTVRAYDGTQRTVMGTLTAHVMIGPVRYSVLFQVLRIRSSFNLLLGRPWIHEAGAIPSYLHQKVKFMHEERIITIQYDRDVVTSFEPVLQISHNENDLHLIGFTFDEVQVVSLEDDSRDMVPMSFDQYNSTLLVDYFTRGSEHAPYIEGVDRVPKAVEIQGIQQALRQMCLSFKTTEPPEAMIVAFPSPDRASVFFMCFLEEILDYDLPMDLGDGSDGVIMTDTYMDEMDMISTGRILDTAPHGPHSAFDMFRVSMIYSDDVTLYDACTDAMDMIGIGRILDASPPGP</sequence>